<accession>A0A238KRB1</accession>
<dbReference type="PANTHER" id="PTHR11455">
    <property type="entry name" value="CRYPTOCHROME"/>
    <property type="match status" value="1"/>
</dbReference>
<evidence type="ECO:0000256" key="2">
    <source>
        <dbReference type="ARBA" id="ARBA00022630"/>
    </source>
</evidence>
<feature type="domain" description="Photolyase/cryptochrome alpha/beta" evidence="5">
    <location>
        <begin position="1"/>
        <end position="129"/>
    </location>
</feature>
<evidence type="ECO:0000256" key="1">
    <source>
        <dbReference type="ARBA" id="ARBA00001932"/>
    </source>
</evidence>
<name>A0A238KRB1_9RHOB</name>
<dbReference type="GO" id="GO:0071949">
    <property type="term" value="F:FAD binding"/>
    <property type="evidence" value="ECO:0007669"/>
    <property type="project" value="TreeGrafter"/>
</dbReference>
<dbReference type="InterPro" id="IPR005101">
    <property type="entry name" value="Cryptochr/Photolyase_FAD-bd"/>
</dbReference>
<proteinExistence type="predicted"/>
<evidence type="ECO:0000313" key="6">
    <source>
        <dbReference type="EMBL" id="SMX44672.1"/>
    </source>
</evidence>
<gene>
    <name evidence="6" type="primary">cry2</name>
    <name evidence="6" type="ORF">RUA8715_02498</name>
</gene>
<dbReference type="PANTHER" id="PTHR11455:SF9">
    <property type="entry name" value="CRYPTOCHROME CIRCADIAN CLOCK 5 ISOFORM X1"/>
    <property type="match status" value="1"/>
</dbReference>
<keyword evidence="3 4" id="KW-0274">FAD</keyword>
<protein>
    <submittedName>
        <fullName evidence="6">Cryptochrome-like protein cry2</fullName>
    </submittedName>
</protein>
<comment type="cofactor">
    <cofactor evidence="1">
        <name>(6R)-5,10-methylene-5,6,7,8-tetrahydrofolate</name>
        <dbReference type="ChEBI" id="CHEBI:15636"/>
    </cofactor>
</comment>
<dbReference type="SUPFAM" id="SSF48173">
    <property type="entry name" value="Cryptochrome/photolyase FAD-binding domain"/>
    <property type="match status" value="1"/>
</dbReference>
<dbReference type="GO" id="GO:0003904">
    <property type="term" value="F:deoxyribodipyrimidine photo-lyase activity"/>
    <property type="evidence" value="ECO:0007669"/>
    <property type="project" value="TreeGrafter"/>
</dbReference>
<comment type="cofactor">
    <cofactor evidence="4">
        <name>FAD</name>
        <dbReference type="ChEBI" id="CHEBI:57692"/>
    </cofactor>
    <text evidence="4">Binds 1 FAD per subunit.</text>
</comment>
<keyword evidence="2 4" id="KW-0285">Flavoprotein</keyword>
<dbReference type="Gene3D" id="1.10.579.10">
    <property type="entry name" value="DNA Cyclobutane Dipyrimidine Photolyase, subunit A, domain 3"/>
    <property type="match status" value="1"/>
</dbReference>
<feature type="binding site" evidence="4">
    <location>
        <position position="263"/>
    </location>
    <ligand>
        <name>FAD</name>
        <dbReference type="ChEBI" id="CHEBI:57692"/>
    </ligand>
</feature>
<dbReference type="Proteomes" id="UP000202485">
    <property type="component" value="Unassembled WGS sequence"/>
</dbReference>
<dbReference type="Gene3D" id="3.40.50.620">
    <property type="entry name" value="HUPs"/>
    <property type="match status" value="1"/>
</dbReference>
<dbReference type="InterPro" id="IPR002081">
    <property type="entry name" value="Cryptochrome/DNA_photolyase_1"/>
</dbReference>
<dbReference type="InterPro" id="IPR014729">
    <property type="entry name" value="Rossmann-like_a/b/a_fold"/>
</dbReference>
<dbReference type="AlphaFoldDB" id="A0A238KRB1"/>
<dbReference type="GO" id="GO:0003677">
    <property type="term" value="F:DNA binding"/>
    <property type="evidence" value="ECO:0007669"/>
    <property type="project" value="TreeGrafter"/>
</dbReference>
<dbReference type="Pfam" id="PF00875">
    <property type="entry name" value="DNA_photolyase"/>
    <property type="match status" value="1"/>
</dbReference>
<dbReference type="EMBL" id="FXYG01000003">
    <property type="protein sequence ID" value="SMX44672.1"/>
    <property type="molecule type" value="Genomic_DNA"/>
</dbReference>
<dbReference type="InterPro" id="IPR036134">
    <property type="entry name" value="Crypto/Photolyase_FAD-like_sf"/>
</dbReference>
<sequence length="503" mass="57794">MQIVWFKRDLRVQDNRALAQAAQRGALVPLYVVEPDLWRQPDMSARQWAFIHETLVELRRQLAELGQPLIVRTGEMLSVLDDIAQSFDLTALWSHEETGNDWTFQRDKRVASWCRTQGIPWHQPRNHGVRRRLASRDGWAKEWDRFMNEPITPAPILRPIPMDPGGIPSSTELGLHPDPCPRRQSGGHTAASDRLTTFLRTRGRTYRSAMSSPQLGEHACSRLSPHLAWGTLSMREVMQATWARQKALSHTSDKQWRGAMSSFEGRLHWHCHFIQKLEDDPRIEFQNVHRAYDGIRPSVPDSHRLEAWVNGETGLPFVDACMRYLRATGWLNFRMRAMVMATASYHLWLDWRAPGEVLARLFTDYEPGIHWSQVQMQAGTTGINALRIYNPVKQGHDQDPTGTFTRRWLPELADIPDRHLQEPWKAENAGAVLGKRYPMPIVDHVAAARFARDRIWEVRRGEGFRDEAAKVLARHGSRKGRLRKGNSRAVTRNPAQLSLDLGD</sequence>
<keyword evidence="7" id="KW-1185">Reference proteome</keyword>
<dbReference type="GO" id="GO:0009416">
    <property type="term" value="P:response to light stimulus"/>
    <property type="evidence" value="ECO:0007669"/>
    <property type="project" value="TreeGrafter"/>
</dbReference>
<reference evidence="7" key="1">
    <citation type="submission" date="2017-05" db="EMBL/GenBank/DDBJ databases">
        <authorList>
            <person name="Rodrigo-Torres L."/>
            <person name="Arahal R. D."/>
            <person name="Lucena T."/>
        </authorList>
    </citation>
    <scope>NUCLEOTIDE SEQUENCE [LARGE SCALE GENOMIC DNA]</scope>
    <source>
        <strain evidence="7">CECT 8715</strain>
    </source>
</reference>
<dbReference type="Gene3D" id="1.25.40.80">
    <property type="match status" value="1"/>
</dbReference>
<organism evidence="6 7">
    <name type="scientific">Ruegeria arenilitoris</name>
    <dbReference type="NCBI Taxonomy" id="1173585"/>
    <lineage>
        <taxon>Bacteria</taxon>
        <taxon>Pseudomonadati</taxon>
        <taxon>Pseudomonadota</taxon>
        <taxon>Alphaproteobacteria</taxon>
        <taxon>Rhodobacterales</taxon>
        <taxon>Roseobacteraceae</taxon>
        <taxon>Ruegeria</taxon>
    </lineage>
</organism>
<dbReference type="SUPFAM" id="SSF52425">
    <property type="entry name" value="Cryptochrome/photolyase, N-terminal domain"/>
    <property type="match status" value="1"/>
</dbReference>
<evidence type="ECO:0000256" key="3">
    <source>
        <dbReference type="ARBA" id="ARBA00022827"/>
    </source>
</evidence>
<evidence type="ECO:0000313" key="7">
    <source>
        <dbReference type="Proteomes" id="UP000202485"/>
    </source>
</evidence>
<dbReference type="RefSeq" id="WP_093964007.1">
    <property type="nucleotide sequence ID" value="NZ_FXYG01000003.1"/>
</dbReference>
<feature type="binding site" evidence="4">
    <location>
        <position position="206"/>
    </location>
    <ligand>
        <name>FAD</name>
        <dbReference type="ChEBI" id="CHEBI:57692"/>
    </ligand>
</feature>
<evidence type="ECO:0000256" key="4">
    <source>
        <dbReference type="PIRSR" id="PIRSR602081-1"/>
    </source>
</evidence>
<dbReference type="PROSITE" id="PS51645">
    <property type="entry name" value="PHR_CRY_ALPHA_BETA"/>
    <property type="match status" value="1"/>
</dbReference>
<dbReference type="InterPro" id="IPR006050">
    <property type="entry name" value="DNA_photolyase_N"/>
</dbReference>
<evidence type="ECO:0000259" key="5">
    <source>
        <dbReference type="PROSITE" id="PS51645"/>
    </source>
</evidence>
<dbReference type="Pfam" id="PF03441">
    <property type="entry name" value="FAD_binding_7"/>
    <property type="match status" value="1"/>
</dbReference>
<dbReference type="OrthoDB" id="9772484at2"/>
<dbReference type="InterPro" id="IPR036155">
    <property type="entry name" value="Crypto/Photolyase_N_sf"/>
</dbReference>